<evidence type="ECO:0000256" key="2">
    <source>
        <dbReference type="ARBA" id="ARBA00007362"/>
    </source>
</evidence>
<dbReference type="InterPro" id="IPR050638">
    <property type="entry name" value="AA-Vitamin_Transporters"/>
</dbReference>
<feature type="domain" description="EamA" evidence="8">
    <location>
        <begin position="159"/>
        <end position="297"/>
    </location>
</feature>
<feature type="transmembrane region" description="Helical" evidence="7">
    <location>
        <begin position="189"/>
        <end position="211"/>
    </location>
</feature>
<dbReference type="SUPFAM" id="SSF103481">
    <property type="entry name" value="Multidrug resistance efflux transporter EmrE"/>
    <property type="match status" value="2"/>
</dbReference>
<evidence type="ECO:0000256" key="5">
    <source>
        <dbReference type="ARBA" id="ARBA00022989"/>
    </source>
</evidence>
<reference evidence="9 10" key="1">
    <citation type="submission" date="2017-11" db="EMBL/GenBank/DDBJ databases">
        <title>Evolution of Phototrophy in the Chloroflexi Phylum Driven by Horizontal Gene Transfer.</title>
        <authorList>
            <person name="Ward L.M."/>
            <person name="Hemp J."/>
            <person name="Shih P.M."/>
            <person name="Mcglynn S.E."/>
            <person name="Fischer W."/>
        </authorList>
    </citation>
    <scope>NUCLEOTIDE SEQUENCE [LARGE SCALE GENOMIC DNA]</scope>
    <source>
        <strain evidence="9">CP1_1M</strain>
    </source>
</reference>
<dbReference type="PANTHER" id="PTHR32322">
    <property type="entry name" value="INNER MEMBRANE TRANSPORTER"/>
    <property type="match status" value="1"/>
</dbReference>
<dbReference type="Proteomes" id="UP000228947">
    <property type="component" value="Unassembled WGS sequence"/>
</dbReference>
<evidence type="ECO:0000256" key="6">
    <source>
        <dbReference type="ARBA" id="ARBA00023136"/>
    </source>
</evidence>
<feature type="transmembrane region" description="Helical" evidence="7">
    <location>
        <begin position="44"/>
        <end position="66"/>
    </location>
</feature>
<dbReference type="EMBL" id="PGTL01000006">
    <property type="protein sequence ID" value="PJF42944.1"/>
    <property type="molecule type" value="Genomic_DNA"/>
</dbReference>
<keyword evidence="5 7" id="KW-1133">Transmembrane helix</keyword>
<comment type="caution">
    <text evidence="9">The sequence shown here is derived from an EMBL/GenBank/DDBJ whole genome shotgun (WGS) entry which is preliminary data.</text>
</comment>
<dbReference type="Pfam" id="PF00892">
    <property type="entry name" value="EamA"/>
    <property type="match status" value="2"/>
</dbReference>
<protein>
    <recommendedName>
        <fullName evidence="8">EamA domain-containing protein</fullName>
    </recommendedName>
</protein>
<evidence type="ECO:0000256" key="1">
    <source>
        <dbReference type="ARBA" id="ARBA00004651"/>
    </source>
</evidence>
<feature type="domain" description="EamA" evidence="8">
    <location>
        <begin position="19"/>
        <end position="147"/>
    </location>
</feature>
<evidence type="ECO:0000256" key="4">
    <source>
        <dbReference type="ARBA" id="ARBA00022692"/>
    </source>
</evidence>
<feature type="transmembrane region" description="Helical" evidence="7">
    <location>
        <begin position="105"/>
        <end position="124"/>
    </location>
</feature>
<gene>
    <name evidence="9" type="ORF">CUN50_02155</name>
</gene>
<evidence type="ECO:0000259" key="8">
    <source>
        <dbReference type="Pfam" id="PF00892"/>
    </source>
</evidence>
<accession>A0A2M8PZH0</accession>
<keyword evidence="4 7" id="KW-0812">Transmembrane</keyword>
<dbReference type="GO" id="GO:0005886">
    <property type="term" value="C:plasma membrane"/>
    <property type="evidence" value="ECO:0007669"/>
    <property type="project" value="UniProtKB-SubCell"/>
</dbReference>
<feature type="transmembrane region" description="Helical" evidence="7">
    <location>
        <begin position="131"/>
        <end position="151"/>
    </location>
</feature>
<dbReference type="AlphaFoldDB" id="A0A2M8PZH0"/>
<dbReference type="InterPro" id="IPR037185">
    <property type="entry name" value="EmrE-like"/>
</dbReference>
<keyword evidence="6 7" id="KW-0472">Membrane</keyword>
<feature type="transmembrane region" description="Helical" evidence="7">
    <location>
        <begin position="157"/>
        <end position="177"/>
    </location>
</feature>
<dbReference type="InterPro" id="IPR000620">
    <property type="entry name" value="EamA_dom"/>
</dbReference>
<name>A0A2M8PZH0_9CHLR</name>
<dbReference type="PANTHER" id="PTHR32322:SF18">
    <property type="entry name" value="S-ADENOSYLMETHIONINE_S-ADENOSYLHOMOCYSTEINE TRANSPORTER"/>
    <property type="match status" value="1"/>
</dbReference>
<feature type="transmembrane region" description="Helical" evidence="7">
    <location>
        <begin position="78"/>
        <end position="99"/>
    </location>
</feature>
<evidence type="ECO:0000313" key="9">
    <source>
        <dbReference type="EMBL" id="PJF42944.1"/>
    </source>
</evidence>
<proteinExistence type="inferred from homology"/>
<sequence>MNVPMQRRTAMRLNVAFAAMIAATALWGSGTALSKYVLDHIPPLTLVFFELFASCSVLWLLFLYSGKRSRVNRRTVRHAWAGILDPSLTYLFFALGLSLTSASSATLIMASEPVIVIGLAWLLLRERIPPHFHPIIAAAVIGTLLITLSGTDEGVPTLLGDIFVLLGTASTALYTIVSRASARQMPPLLLAMLQQTCGLFFIMALMPFEWLSLGLPELSAVPLYVWLLIGLAGVTQGALALWLYLRALKVIPATQAALLLTLIPIFGVSSAALLLGEQLTWWQLVGGALILAALLWLRAKEAALIANQERLSASVTTS</sequence>
<comment type="similarity">
    <text evidence="2">Belongs to the EamA transporter family.</text>
</comment>
<evidence type="ECO:0000256" key="3">
    <source>
        <dbReference type="ARBA" id="ARBA00022475"/>
    </source>
</evidence>
<organism evidence="9 10">
    <name type="scientific">Candidatus Thermofonsia Clade 1 bacterium</name>
    <dbReference type="NCBI Taxonomy" id="2364210"/>
    <lineage>
        <taxon>Bacteria</taxon>
        <taxon>Bacillati</taxon>
        <taxon>Chloroflexota</taxon>
        <taxon>Candidatus Thermofontia</taxon>
        <taxon>Candidatus Thermofonsia Clade 1</taxon>
    </lineage>
</organism>
<feature type="transmembrane region" description="Helical" evidence="7">
    <location>
        <begin position="257"/>
        <end position="275"/>
    </location>
</feature>
<evidence type="ECO:0000313" key="10">
    <source>
        <dbReference type="Proteomes" id="UP000228947"/>
    </source>
</evidence>
<comment type="subcellular location">
    <subcellularLocation>
        <location evidence="1">Cell membrane</location>
        <topology evidence="1">Multi-pass membrane protein</topology>
    </subcellularLocation>
</comment>
<evidence type="ECO:0000256" key="7">
    <source>
        <dbReference type="SAM" id="Phobius"/>
    </source>
</evidence>
<feature type="transmembrane region" description="Helical" evidence="7">
    <location>
        <begin position="281"/>
        <end position="297"/>
    </location>
</feature>
<feature type="transmembrane region" description="Helical" evidence="7">
    <location>
        <begin position="223"/>
        <end position="245"/>
    </location>
</feature>
<keyword evidence="3" id="KW-1003">Cell membrane</keyword>